<dbReference type="PROSITE" id="PS50887">
    <property type="entry name" value="GGDEF"/>
    <property type="match status" value="1"/>
</dbReference>
<evidence type="ECO:0000259" key="4">
    <source>
        <dbReference type="PROSITE" id="PS50887"/>
    </source>
</evidence>
<dbReference type="PANTHER" id="PTHR45138">
    <property type="entry name" value="REGULATORY COMPONENTS OF SENSORY TRANSDUCTION SYSTEM"/>
    <property type="match status" value="1"/>
</dbReference>
<protein>
    <recommendedName>
        <fullName evidence="1">diguanylate cyclase</fullName>
        <ecNumber evidence="1">2.7.7.65</ecNumber>
    </recommendedName>
</protein>
<dbReference type="Gene3D" id="3.30.70.270">
    <property type="match status" value="1"/>
</dbReference>
<dbReference type="EC" id="2.7.7.65" evidence="1"/>
<organism evidence="5 6">
    <name type="scientific">Alteraurantiacibacter buctensis</name>
    <dbReference type="NCBI Taxonomy" id="1503981"/>
    <lineage>
        <taxon>Bacteria</taxon>
        <taxon>Pseudomonadati</taxon>
        <taxon>Pseudomonadota</taxon>
        <taxon>Alphaproteobacteria</taxon>
        <taxon>Sphingomonadales</taxon>
        <taxon>Erythrobacteraceae</taxon>
        <taxon>Alteraurantiacibacter</taxon>
    </lineage>
</organism>
<keyword evidence="2" id="KW-0472">Membrane</keyword>
<dbReference type="GO" id="GO:0005886">
    <property type="term" value="C:plasma membrane"/>
    <property type="evidence" value="ECO:0007669"/>
    <property type="project" value="TreeGrafter"/>
</dbReference>
<dbReference type="GO" id="GO:0052621">
    <property type="term" value="F:diguanylate cyclase activity"/>
    <property type="evidence" value="ECO:0007669"/>
    <property type="project" value="UniProtKB-EC"/>
</dbReference>
<dbReference type="InterPro" id="IPR050469">
    <property type="entry name" value="Diguanylate_Cyclase"/>
</dbReference>
<feature type="signal peptide" evidence="3">
    <location>
        <begin position="1"/>
        <end position="28"/>
    </location>
</feature>
<feature type="transmembrane region" description="Helical" evidence="2">
    <location>
        <begin position="324"/>
        <end position="340"/>
    </location>
</feature>
<dbReference type="SUPFAM" id="SSF55073">
    <property type="entry name" value="Nucleotide cyclase"/>
    <property type="match status" value="1"/>
</dbReference>
<feature type="transmembrane region" description="Helical" evidence="2">
    <location>
        <begin position="297"/>
        <end position="317"/>
    </location>
</feature>
<proteinExistence type="predicted"/>
<dbReference type="PANTHER" id="PTHR45138:SF24">
    <property type="entry name" value="DIGUANYLATE CYCLASE DGCC-RELATED"/>
    <property type="match status" value="1"/>
</dbReference>
<dbReference type="AlphaFoldDB" id="A0A844YTX5"/>
<feature type="transmembrane region" description="Helical" evidence="2">
    <location>
        <begin position="208"/>
        <end position="226"/>
    </location>
</feature>
<dbReference type="RefSeq" id="WP_160770252.1">
    <property type="nucleotide sequence ID" value="NZ_WTYV01000001.1"/>
</dbReference>
<keyword evidence="2" id="KW-0812">Transmembrane</keyword>
<evidence type="ECO:0000256" key="3">
    <source>
        <dbReference type="SAM" id="SignalP"/>
    </source>
</evidence>
<dbReference type="SMART" id="SM00267">
    <property type="entry name" value="GGDEF"/>
    <property type="match status" value="1"/>
</dbReference>
<keyword evidence="3" id="KW-0732">Signal</keyword>
<dbReference type="InterPro" id="IPR043128">
    <property type="entry name" value="Rev_trsase/Diguanyl_cyclase"/>
</dbReference>
<feature type="domain" description="GGDEF" evidence="4">
    <location>
        <begin position="421"/>
        <end position="556"/>
    </location>
</feature>
<dbReference type="InterPro" id="IPR029787">
    <property type="entry name" value="Nucleotide_cyclase"/>
</dbReference>
<feature type="chain" id="PRO_5032974401" description="diguanylate cyclase" evidence="3">
    <location>
        <begin position="29"/>
        <end position="570"/>
    </location>
</feature>
<sequence>MVGVVQRALAALVLAVLLGLTLSAPARAAQPVSRCVLASDQALTLDQARGTPGWNCQPRARDFAHEHLWVRLGLPPGRASEPQVLTSDALAFSAIDVVVSLADGRERRAHYTADEVARHWTLGTNFALPLLAKGEQATAVWLRVTGAIDRNNTLMATVVPERVDDAAREQGLVLFALFCGMLLIVAVYALALSVALKSPFSLWHGAMVAFLLLYTLSSSSLLHMALPGLGMWGRSATSYLSLSFSMAMMGPLLVTFLEHTALPRWAVRQAYGASIIAGMAGVLFVAVGPLFPFVSRPLYHVAFIPAVPCFAMLCVMAWRRGSRAIRVVALAWIPPVAVGLDRVMRGLNLYVAPAEWDYAFYLAMALQSVVMAAGITWRIGILRQERDLARAKERAQELLAQTDMLTGLPNRRAFDQRTWRRGEYLAILDADHFKRINDRQGHRTGDEVLVAIGAELARCTTEAGMTLTAFRLGGEEFAVAVTARSASLAALQVNVLRHRLSSAVAVAVPHLRYPLTVSAGLAVVGDGGMTDAYHAADLALYKAKNAGRDRLCYELDQTGTALIFPRPKAA</sequence>
<comment type="caution">
    <text evidence="5">The sequence shown here is derived from an EMBL/GenBank/DDBJ whole genome shotgun (WGS) entry which is preliminary data.</text>
</comment>
<reference evidence="5 6" key="1">
    <citation type="submission" date="2019-12" db="EMBL/GenBank/DDBJ databases">
        <title>Genomic-based taxomic classification of the family Erythrobacteraceae.</title>
        <authorList>
            <person name="Xu L."/>
        </authorList>
    </citation>
    <scope>NUCLEOTIDE SEQUENCE [LARGE SCALE GENOMIC DNA]</scope>
    <source>
        <strain evidence="5 6">M0322</strain>
    </source>
</reference>
<dbReference type="EMBL" id="WTYV01000001">
    <property type="protein sequence ID" value="MXO70318.1"/>
    <property type="molecule type" value="Genomic_DNA"/>
</dbReference>
<dbReference type="InterPro" id="IPR011623">
    <property type="entry name" value="7TMR_DISM_rcpt_extracell_dom1"/>
</dbReference>
<feature type="transmembrane region" description="Helical" evidence="2">
    <location>
        <begin position="172"/>
        <end position="196"/>
    </location>
</feature>
<name>A0A844YTX5_9SPHN</name>
<dbReference type="Proteomes" id="UP000466966">
    <property type="component" value="Unassembled WGS sequence"/>
</dbReference>
<dbReference type="GO" id="GO:0043709">
    <property type="term" value="P:cell adhesion involved in single-species biofilm formation"/>
    <property type="evidence" value="ECO:0007669"/>
    <property type="project" value="TreeGrafter"/>
</dbReference>
<keyword evidence="2" id="KW-1133">Transmembrane helix</keyword>
<accession>A0A844YTX5</accession>
<dbReference type="GO" id="GO:1902201">
    <property type="term" value="P:negative regulation of bacterial-type flagellum-dependent cell motility"/>
    <property type="evidence" value="ECO:0007669"/>
    <property type="project" value="TreeGrafter"/>
</dbReference>
<dbReference type="Pfam" id="PF07695">
    <property type="entry name" value="7TMR-DISM_7TM"/>
    <property type="match status" value="1"/>
</dbReference>
<feature type="transmembrane region" description="Helical" evidence="2">
    <location>
        <begin position="360"/>
        <end position="380"/>
    </location>
</feature>
<evidence type="ECO:0000256" key="1">
    <source>
        <dbReference type="ARBA" id="ARBA00012528"/>
    </source>
</evidence>
<feature type="transmembrane region" description="Helical" evidence="2">
    <location>
        <begin position="270"/>
        <end position="291"/>
    </location>
</feature>
<dbReference type="OrthoDB" id="9759607at2"/>
<gene>
    <name evidence="5" type="ORF">GRI99_01565</name>
</gene>
<dbReference type="Pfam" id="PF00990">
    <property type="entry name" value="GGDEF"/>
    <property type="match status" value="1"/>
</dbReference>
<evidence type="ECO:0000256" key="2">
    <source>
        <dbReference type="SAM" id="Phobius"/>
    </source>
</evidence>
<evidence type="ECO:0000313" key="5">
    <source>
        <dbReference type="EMBL" id="MXO70318.1"/>
    </source>
</evidence>
<keyword evidence="6" id="KW-1185">Reference proteome</keyword>
<dbReference type="CDD" id="cd01949">
    <property type="entry name" value="GGDEF"/>
    <property type="match status" value="1"/>
</dbReference>
<feature type="transmembrane region" description="Helical" evidence="2">
    <location>
        <begin position="238"/>
        <end position="258"/>
    </location>
</feature>
<dbReference type="NCBIfam" id="TIGR00254">
    <property type="entry name" value="GGDEF"/>
    <property type="match status" value="1"/>
</dbReference>
<evidence type="ECO:0000313" key="6">
    <source>
        <dbReference type="Proteomes" id="UP000466966"/>
    </source>
</evidence>
<dbReference type="InterPro" id="IPR000160">
    <property type="entry name" value="GGDEF_dom"/>
</dbReference>